<reference evidence="3 4" key="1">
    <citation type="submission" date="2024-09" db="EMBL/GenBank/DDBJ databases">
        <authorList>
            <person name="Sun Q."/>
            <person name="Mori K."/>
        </authorList>
    </citation>
    <scope>NUCLEOTIDE SEQUENCE [LARGE SCALE GENOMIC DNA]</scope>
    <source>
        <strain evidence="3 4">CCM 7468</strain>
    </source>
</reference>
<sequence>MSETAPDADADAVIGIDSHKSTHAAVAISAPGARLGSLSIPANSCGYRALLDWARSLGFVRAVGIEGTGSCGAGLSRFLSERGCPLLEVNRPNRQLRYQRGKNDTLDAESAARSVLAGQVTARPKSGTSAVEMIRHLKVACDSAVKARSQAMHAIKAIIVSAPSALREQLNHLTGKMTLLRHLAALRPGPLTSTTASAKASLRAIARRWLALDAKIKDHDANLGQFTQQLAPDLVQAHGMGTGTAAEMLILIGDNPERIRSEAALAKLCGACPIPASSGKTNRHRLNRGGNWQANAALYRVIVVRMRAHKLTLDYVSRRTAEGKSKPEIIRCLKRYVAREILGYLCCPAHPPAAATAAP</sequence>
<keyword evidence="4" id="KW-1185">Reference proteome</keyword>
<accession>A0ABV6J0C8</accession>
<organism evidence="3 4">
    <name type="scientific">Muricoccus vinaceus</name>
    <dbReference type="NCBI Taxonomy" id="424704"/>
    <lineage>
        <taxon>Bacteria</taxon>
        <taxon>Pseudomonadati</taxon>
        <taxon>Pseudomonadota</taxon>
        <taxon>Alphaproteobacteria</taxon>
        <taxon>Acetobacterales</taxon>
        <taxon>Roseomonadaceae</taxon>
        <taxon>Muricoccus</taxon>
    </lineage>
</organism>
<dbReference type="RefSeq" id="WP_377056629.1">
    <property type="nucleotide sequence ID" value="NZ_JBHLVZ010000106.1"/>
</dbReference>
<name>A0ABV6J0C8_9PROT</name>
<dbReference type="PANTHER" id="PTHR33055">
    <property type="entry name" value="TRANSPOSASE FOR INSERTION SEQUENCE ELEMENT IS1111A"/>
    <property type="match status" value="1"/>
</dbReference>
<dbReference type="NCBIfam" id="NF033542">
    <property type="entry name" value="transpos_IS110"/>
    <property type="match status" value="1"/>
</dbReference>
<evidence type="ECO:0000259" key="1">
    <source>
        <dbReference type="Pfam" id="PF01548"/>
    </source>
</evidence>
<feature type="domain" description="Transposase IS110-like N-terminal" evidence="1">
    <location>
        <begin position="14"/>
        <end position="158"/>
    </location>
</feature>
<dbReference type="InterPro" id="IPR002525">
    <property type="entry name" value="Transp_IS110-like_N"/>
</dbReference>
<evidence type="ECO:0000313" key="4">
    <source>
        <dbReference type="Proteomes" id="UP001589789"/>
    </source>
</evidence>
<dbReference type="EMBL" id="JBHLVZ010000106">
    <property type="protein sequence ID" value="MFC0389341.1"/>
    <property type="molecule type" value="Genomic_DNA"/>
</dbReference>
<feature type="domain" description="Transposase IS116/IS110/IS902 C-terminal" evidence="2">
    <location>
        <begin position="237"/>
        <end position="315"/>
    </location>
</feature>
<evidence type="ECO:0000259" key="2">
    <source>
        <dbReference type="Pfam" id="PF02371"/>
    </source>
</evidence>
<evidence type="ECO:0000313" key="3">
    <source>
        <dbReference type="EMBL" id="MFC0389341.1"/>
    </source>
</evidence>
<dbReference type="Proteomes" id="UP001589789">
    <property type="component" value="Unassembled WGS sequence"/>
</dbReference>
<dbReference type="PANTHER" id="PTHR33055:SF16">
    <property type="entry name" value="TRANSPOSASE FOR INSERTION SEQUENCE ELEMENT IS1547"/>
    <property type="match status" value="1"/>
</dbReference>
<dbReference type="Pfam" id="PF01548">
    <property type="entry name" value="DEDD_Tnp_IS110"/>
    <property type="match status" value="1"/>
</dbReference>
<dbReference type="Pfam" id="PF02371">
    <property type="entry name" value="Transposase_20"/>
    <property type="match status" value="1"/>
</dbReference>
<comment type="caution">
    <text evidence="3">The sequence shown here is derived from an EMBL/GenBank/DDBJ whole genome shotgun (WGS) entry which is preliminary data.</text>
</comment>
<protein>
    <submittedName>
        <fullName evidence="3">IS110 family transposase</fullName>
    </submittedName>
</protein>
<proteinExistence type="predicted"/>
<dbReference type="InterPro" id="IPR003346">
    <property type="entry name" value="Transposase_20"/>
</dbReference>
<dbReference type="InterPro" id="IPR047650">
    <property type="entry name" value="Transpos_IS110"/>
</dbReference>
<gene>
    <name evidence="3" type="ORF">ACFFIC_27920</name>
</gene>